<feature type="region of interest" description="Disordered" evidence="6">
    <location>
        <begin position="53"/>
        <end position="141"/>
    </location>
</feature>
<reference evidence="7 8" key="1">
    <citation type="journal article" date="2010" name="Nature">
        <title>The Ectocarpus genome and the independent evolution of multicellularity in brown algae.</title>
        <authorList>
            <person name="Cock J.M."/>
            <person name="Sterck L."/>
            <person name="Rouze P."/>
            <person name="Scornet D."/>
            <person name="Allen A.E."/>
            <person name="Amoutzias G."/>
            <person name="Anthouard V."/>
            <person name="Artiguenave F."/>
            <person name="Aury J.M."/>
            <person name="Badger J.H."/>
            <person name="Beszteri B."/>
            <person name="Billiau K."/>
            <person name="Bonnet E."/>
            <person name="Bothwell J.H."/>
            <person name="Bowler C."/>
            <person name="Boyen C."/>
            <person name="Brownlee C."/>
            <person name="Carrano C.J."/>
            <person name="Charrier B."/>
            <person name="Cho G.Y."/>
            <person name="Coelho S.M."/>
            <person name="Collen J."/>
            <person name="Corre E."/>
            <person name="Da Silva C."/>
            <person name="Delage L."/>
            <person name="Delaroque N."/>
            <person name="Dittami S.M."/>
            <person name="Doulbeau S."/>
            <person name="Elias M."/>
            <person name="Farnham G."/>
            <person name="Gachon C.M."/>
            <person name="Gschloessl B."/>
            <person name="Heesch S."/>
            <person name="Jabbari K."/>
            <person name="Jubin C."/>
            <person name="Kawai H."/>
            <person name="Kimura K."/>
            <person name="Kloareg B."/>
            <person name="Kupper F.C."/>
            <person name="Lang D."/>
            <person name="Le Bail A."/>
            <person name="Leblanc C."/>
            <person name="Lerouge P."/>
            <person name="Lohr M."/>
            <person name="Lopez P.J."/>
            <person name="Martens C."/>
            <person name="Maumus F."/>
            <person name="Michel G."/>
            <person name="Miranda-Saavedra D."/>
            <person name="Morales J."/>
            <person name="Moreau H."/>
            <person name="Motomura T."/>
            <person name="Nagasato C."/>
            <person name="Napoli C.A."/>
            <person name="Nelson D.R."/>
            <person name="Nyvall-Collen P."/>
            <person name="Peters A.F."/>
            <person name="Pommier C."/>
            <person name="Potin P."/>
            <person name="Poulain J."/>
            <person name="Quesneville H."/>
            <person name="Read B."/>
            <person name="Rensing S.A."/>
            <person name="Ritter A."/>
            <person name="Rousvoal S."/>
            <person name="Samanta M."/>
            <person name="Samson G."/>
            <person name="Schroeder D.C."/>
            <person name="Segurens B."/>
            <person name="Strittmatter M."/>
            <person name="Tonon T."/>
            <person name="Tregear J.W."/>
            <person name="Valentin K."/>
            <person name="von Dassow P."/>
            <person name="Yamagishi T."/>
            <person name="Van de Peer Y."/>
            <person name="Wincker P."/>
        </authorList>
    </citation>
    <scope>NUCLEOTIDE SEQUENCE [LARGE SCALE GENOMIC DNA]</scope>
    <source>
        <strain evidence="8">Ec32 / CCAP1310/4</strain>
    </source>
</reference>
<evidence type="ECO:0000313" key="7">
    <source>
        <dbReference type="EMBL" id="CBJ49270.1"/>
    </source>
</evidence>
<evidence type="ECO:0000256" key="4">
    <source>
        <dbReference type="ARBA" id="ARBA00023163"/>
    </source>
</evidence>
<dbReference type="Proteomes" id="UP000002630">
    <property type="component" value="Linkage Group LG27"/>
</dbReference>
<evidence type="ECO:0000313" key="8">
    <source>
        <dbReference type="Proteomes" id="UP000002630"/>
    </source>
</evidence>
<dbReference type="InParanoid" id="D7FX92"/>
<proteinExistence type="inferred from homology"/>
<evidence type="ECO:0000256" key="2">
    <source>
        <dbReference type="ARBA" id="ARBA00008048"/>
    </source>
</evidence>
<dbReference type="Pfam" id="PF11571">
    <property type="entry name" value="Med27"/>
    <property type="match status" value="1"/>
</dbReference>
<evidence type="ECO:0000256" key="6">
    <source>
        <dbReference type="SAM" id="MobiDB-lite"/>
    </source>
</evidence>
<feature type="region of interest" description="Disordered" evidence="6">
    <location>
        <begin position="1"/>
        <end position="32"/>
    </location>
</feature>
<feature type="compositionally biased region" description="Basic and acidic residues" evidence="6">
    <location>
        <begin position="248"/>
        <end position="265"/>
    </location>
</feature>
<feature type="compositionally biased region" description="Low complexity" evidence="6">
    <location>
        <begin position="126"/>
        <end position="141"/>
    </location>
</feature>
<organism evidence="7 8">
    <name type="scientific">Ectocarpus siliculosus</name>
    <name type="common">Brown alga</name>
    <name type="synonym">Conferva siliculosa</name>
    <dbReference type="NCBI Taxonomy" id="2880"/>
    <lineage>
        <taxon>Eukaryota</taxon>
        <taxon>Sar</taxon>
        <taxon>Stramenopiles</taxon>
        <taxon>Ochrophyta</taxon>
        <taxon>PX clade</taxon>
        <taxon>Phaeophyceae</taxon>
        <taxon>Ectocarpales</taxon>
        <taxon>Ectocarpaceae</taxon>
        <taxon>Ectocarpus</taxon>
    </lineage>
</organism>
<accession>D7FX92</accession>
<dbReference type="GO" id="GO:0016592">
    <property type="term" value="C:mediator complex"/>
    <property type="evidence" value="ECO:0007669"/>
    <property type="project" value="InterPro"/>
</dbReference>
<dbReference type="EMBL" id="FN648510">
    <property type="protein sequence ID" value="CBJ49270.1"/>
    <property type="molecule type" value="Genomic_DNA"/>
</dbReference>
<dbReference type="InterPro" id="IPR021627">
    <property type="entry name" value="Mediator_Med27"/>
</dbReference>
<keyword evidence="5" id="KW-0539">Nucleus</keyword>
<feature type="compositionally biased region" description="Low complexity" evidence="6">
    <location>
        <begin position="316"/>
        <end position="328"/>
    </location>
</feature>
<dbReference type="AlphaFoldDB" id="D7FX92"/>
<dbReference type="PANTHER" id="PTHR13130">
    <property type="entry name" value="34 KDA TRANSCRIPTIONAL CO-ACTIVATOR-RELATED"/>
    <property type="match status" value="1"/>
</dbReference>
<evidence type="ECO:0000256" key="5">
    <source>
        <dbReference type="ARBA" id="ARBA00023242"/>
    </source>
</evidence>
<feature type="compositionally biased region" description="Low complexity" evidence="6">
    <location>
        <begin position="276"/>
        <end position="285"/>
    </location>
</feature>
<dbReference type="GO" id="GO:0006357">
    <property type="term" value="P:regulation of transcription by RNA polymerase II"/>
    <property type="evidence" value="ECO:0007669"/>
    <property type="project" value="TreeGrafter"/>
</dbReference>
<feature type="region of interest" description="Disordered" evidence="6">
    <location>
        <begin position="214"/>
        <end position="285"/>
    </location>
</feature>
<evidence type="ECO:0000256" key="3">
    <source>
        <dbReference type="ARBA" id="ARBA00023015"/>
    </source>
</evidence>
<gene>
    <name evidence="7" type="ORF">Esi_0320_0023</name>
</gene>
<feature type="compositionally biased region" description="Low complexity" evidence="6">
    <location>
        <begin position="601"/>
        <end position="626"/>
    </location>
</feature>
<feature type="region of interest" description="Disordered" evidence="6">
    <location>
        <begin position="305"/>
        <end position="328"/>
    </location>
</feature>
<keyword evidence="4" id="KW-0804">Transcription</keyword>
<dbReference type="EMBL" id="FN649752">
    <property type="protein sequence ID" value="CBJ49270.1"/>
    <property type="molecule type" value="Genomic_DNA"/>
</dbReference>
<comment type="similarity">
    <text evidence="2">Belongs to the Mediator complex subunit 27 family.</text>
</comment>
<dbReference type="GO" id="GO:0003713">
    <property type="term" value="F:transcription coactivator activity"/>
    <property type="evidence" value="ECO:0007669"/>
    <property type="project" value="TreeGrafter"/>
</dbReference>
<keyword evidence="3" id="KW-0805">Transcription regulation</keyword>
<keyword evidence="8" id="KW-1185">Reference proteome</keyword>
<protein>
    <submittedName>
        <fullName evidence="7">Uncharacterized protein</fullName>
    </submittedName>
</protein>
<feature type="compositionally biased region" description="Low complexity" evidence="6">
    <location>
        <begin position="231"/>
        <end position="243"/>
    </location>
</feature>
<dbReference type="OrthoDB" id="10517271at2759"/>
<feature type="region of interest" description="Disordered" evidence="6">
    <location>
        <begin position="593"/>
        <end position="626"/>
    </location>
</feature>
<name>D7FX92_ECTSI</name>
<comment type="subcellular location">
    <subcellularLocation>
        <location evidence="1">Nucleus</location>
    </subcellularLocation>
</comment>
<sequence length="626" mass="61859">MQGESSNDMFWGSVDIGDLEPTPLSGSLEDQVIPPNLEEGGDFDMPVEDFLDLDPFPLEGMPLEGDDWLSTQSLPEGSGNKPGGSPRAGNVSMDSSAVGGSGGASTRPGAYVPPPGALGASGAGGLAVSSGLQQQQQQGLPQLQTQLSVGGLTPLGNGASGVAPINPADPIPEGNPALLQNVINHQLGPMPRLLNGLVSGCTVVVPAPSVAAVPPAGGGSRGSGTAQDGTAAAAAAAGAAPPAFSNKRTKDECGDGDDGRPEKKMALGGGGGGDRSGSSSPTMSPSMAAAAAAAAAAATSGSNDAMLGSENGGGASSSPATAAPPASSNLLARPASADFRHGGGEELMARLKAKVGRLFSLSAEYTHVRTGVVPENGSPAALGGGEVGKKQEAGLTNGGAAASVAATTTTVGTTTAGDVKSDVGGGGLRRVLARVKAVRAGHFVVHIKFDVAGSNECRPCDVSVLSWNEAQEGESASTGGADARVKVEGGGQSGGGFMDTVHGSKPWRTSQHTAFVRVSGHAFQALHGYVNKRTDGNVGEALVSFLTWMANYDRVFQDPCTIANKLVATDSGTGEPLPPTLRTPDGSALLAESLAGTPQREPQSPASSQAASAAAAAGTGVATAEA</sequence>
<evidence type="ECO:0000256" key="1">
    <source>
        <dbReference type="ARBA" id="ARBA00004123"/>
    </source>
</evidence>
<dbReference type="PANTHER" id="PTHR13130:SF4">
    <property type="entry name" value="MEDIATOR OF RNA POLYMERASE II TRANSCRIPTION SUBUNIT 27"/>
    <property type="match status" value="1"/>
</dbReference>